<dbReference type="SUPFAM" id="SSF53448">
    <property type="entry name" value="Nucleotide-diphospho-sugar transferases"/>
    <property type="match status" value="1"/>
</dbReference>
<evidence type="ECO:0000256" key="1">
    <source>
        <dbReference type="SAM" id="Phobius"/>
    </source>
</evidence>
<proteinExistence type="predicted"/>
<protein>
    <submittedName>
        <fullName evidence="3">Glycosyltransferase</fullName>
    </submittedName>
</protein>
<feature type="domain" description="Glycosyltransferase 2-like" evidence="2">
    <location>
        <begin position="8"/>
        <end position="185"/>
    </location>
</feature>
<evidence type="ECO:0000313" key="4">
    <source>
        <dbReference type="Proteomes" id="UP000622687"/>
    </source>
</evidence>
<gene>
    <name evidence="3" type="ORF">I6U51_12835</name>
</gene>
<reference evidence="3" key="1">
    <citation type="submission" date="2020-12" db="EMBL/GenBank/DDBJ databases">
        <title>Clostridium thailandense sp. nov., a novel acetogenic bacterium isolated from peat land soil in Thailand.</title>
        <authorList>
            <person name="Chaikitkaew S."/>
            <person name="Birkeland N.K."/>
        </authorList>
    </citation>
    <scope>NUCLEOTIDE SEQUENCE</scope>
    <source>
        <strain evidence="3">DSM 17425</strain>
    </source>
</reference>
<feature type="transmembrane region" description="Helical" evidence="1">
    <location>
        <begin position="361"/>
        <end position="382"/>
    </location>
</feature>
<dbReference type="PANTHER" id="PTHR22916:SF3">
    <property type="entry name" value="UDP-GLCNAC:BETAGAL BETA-1,3-N-ACETYLGLUCOSAMINYLTRANSFERASE-LIKE PROTEIN 1"/>
    <property type="match status" value="1"/>
</dbReference>
<evidence type="ECO:0000313" key="3">
    <source>
        <dbReference type="EMBL" id="MBI6873585.1"/>
    </source>
</evidence>
<dbReference type="PANTHER" id="PTHR22916">
    <property type="entry name" value="GLYCOSYLTRANSFERASE"/>
    <property type="match status" value="1"/>
</dbReference>
<dbReference type="Proteomes" id="UP000622687">
    <property type="component" value="Unassembled WGS sequence"/>
</dbReference>
<dbReference type="Pfam" id="PF00535">
    <property type="entry name" value="Glycos_transf_2"/>
    <property type="match status" value="1"/>
</dbReference>
<organism evidence="3 4">
    <name type="scientific">Clostridium aciditolerans</name>
    <dbReference type="NCBI Taxonomy" id="339861"/>
    <lineage>
        <taxon>Bacteria</taxon>
        <taxon>Bacillati</taxon>
        <taxon>Bacillota</taxon>
        <taxon>Clostridia</taxon>
        <taxon>Eubacteriales</taxon>
        <taxon>Clostridiaceae</taxon>
        <taxon>Clostridium</taxon>
    </lineage>
</organism>
<accession>A0A934M403</accession>
<feature type="transmembrane region" description="Helical" evidence="1">
    <location>
        <begin position="329"/>
        <end position="349"/>
    </location>
</feature>
<keyword evidence="1" id="KW-1133">Transmembrane helix</keyword>
<keyword evidence="1" id="KW-0812">Transmembrane</keyword>
<name>A0A934M403_9CLOT</name>
<keyword evidence="4" id="KW-1185">Reference proteome</keyword>
<sequence length="398" mass="46651">MENYPIFSFIIVSYRNYHYIFECIDSVLTQDYPNIEIIISNDGSDDFDEMEIRDYINRYKSKNIKSVVINNNSTNLGTVKNINKALSFATGEYIMIIAADDALFNNSVFSNFANYFEENKDILVVTSQCKMYDIDLKTFQTNAVQPNQVQMIKNYTSLELYNEISVACLIPAGACCFRREIYRKYGYYDEEIFLIEDWSFFLRIVRMGAKIGWLDITAIKHRDGGISHGNVNNDTKAMFHYYDDVIKITEKEILPYMNMLTRDKRKHVKKEYNNVKIGYVKKYKWHQYSFLDKFIYCVTHFSTISNKLLEKTGVNHRNMLDKLSSKKRVLFIFATLMLLIYSVCDFKNLMPTTYALIMKLLVGYIGLTCFISSFVITGLLILRKMFRKVMVLGKLFIK</sequence>
<dbReference type="RefSeq" id="WP_211143011.1">
    <property type="nucleotide sequence ID" value="NZ_JAEEGB010000014.1"/>
</dbReference>
<evidence type="ECO:0000259" key="2">
    <source>
        <dbReference type="Pfam" id="PF00535"/>
    </source>
</evidence>
<dbReference type="EMBL" id="JAEEGB010000014">
    <property type="protein sequence ID" value="MBI6873585.1"/>
    <property type="molecule type" value="Genomic_DNA"/>
</dbReference>
<dbReference type="InterPro" id="IPR029044">
    <property type="entry name" value="Nucleotide-diphossugar_trans"/>
</dbReference>
<comment type="caution">
    <text evidence="3">The sequence shown here is derived from an EMBL/GenBank/DDBJ whole genome shotgun (WGS) entry which is preliminary data.</text>
</comment>
<dbReference type="InterPro" id="IPR001173">
    <property type="entry name" value="Glyco_trans_2-like"/>
</dbReference>
<dbReference type="Gene3D" id="3.90.550.10">
    <property type="entry name" value="Spore Coat Polysaccharide Biosynthesis Protein SpsA, Chain A"/>
    <property type="match status" value="1"/>
</dbReference>
<keyword evidence="1" id="KW-0472">Membrane</keyword>
<dbReference type="AlphaFoldDB" id="A0A934M403"/>
<dbReference type="GO" id="GO:0016758">
    <property type="term" value="F:hexosyltransferase activity"/>
    <property type="evidence" value="ECO:0007669"/>
    <property type="project" value="UniProtKB-ARBA"/>
</dbReference>